<keyword evidence="4" id="KW-1185">Reference proteome</keyword>
<dbReference type="GO" id="GO:0015288">
    <property type="term" value="F:porin activity"/>
    <property type="evidence" value="ECO:0007669"/>
    <property type="project" value="InterPro"/>
</dbReference>
<dbReference type="Gene3D" id="2.40.160.180">
    <property type="entry name" value="Carbohydrate-selective porin OprB"/>
    <property type="match status" value="1"/>
</dbReference>
<evidence type="ECO:0000313" key="4">
    <source>
        <dbReference type="Proteomes" id="UP001165667"/>
    </source>
</evidence>
<dbReference type="RefSeq" id="WP_282585799.1">
    <property type="nucleotide sequence ID" value="NZ_JAMOIM010000009.1"/>
</dbReference>
<dbReference type="PANTHER" id="PTHR37944">
    <property type="entry name" value="PORIN B"/>
    <property type="match status" value="1"/>
</dbReference>
<dbReference type="GO" id="GO:0016020">
    <property type="term" value="C:membrane"/>
    <property type="evidence" value="ECO:0007669"/>
    <property type="project" value="InterPro"/>
</dbReference>
<dbReference type="InterPro" id="IPR052932">
    <property type="entry name" value="OprB_Porin"/>
</dbReference>
<dbReference type="Pfam" id="PF04966">
    <property type="entry name" value="OprB"/>
    <property type="match status" value="1"/>
</dbReference>
<dbReference type="EMBL" id="JAMOIM010000009">
    <property type="protein sequence ID" value="MCW6509437.1"/>
    <property type="molecule type" value="Genomic_DNA"/>
</dbReference>
<dbReference type="Proteomes" id="UP001165667">
    <property type="component" value="Unassembled WGS sequence"/>
</dbReference>
<dbReference type="InterPro" id="IPR007049">
    <property type="entry name" value="Carb-sel_porin_OprB"/>
</dbReference>
<reference evidence="3" key="1">
    <citation type="submission" date="2022-05" db="EMBL/GenBank/DDBJ databases">
        <authorList>
            <person name="Pankratov T."/>
        </authorList>
    </citation>
    <scope>NUCLEOTIDE SEQUENCE</scope>
    <source>
        <strain evidence="3">BP6-180914</strain>
    </source>
</reference>
<organism evidence="3 4">
    <name type="scientific">Lichenifustis flavocetrariae</name>
    <dbReference type="NCBI Taxonomy" id="2949735"/>
    <lineage>
        <taxon>Bacteria</taxon>
        <taxon>Pseudomonadati</taxon>
        <taxon>Pseudomonadota</taxon>
        <taxon>Alphaproteobacteria</taxon>
        <taxon>Hyphomicrobiales</taxon>
        <taxon>Lichenihabitantaceae</taxon>
        <taxon>Lichenifustis</taxon>
    </lineage>
</organism>
<evidence type="ECO:0000313" key="3">
    <source>
        <dbReference type="EMBL" id="MCW6509437.1"/>
    </source>
</evidence>
<dbReference type="AlphaFoldDB" id="A0AA42CNI2"/>
<name>A0AA42CNI2_9HYPH</name>
<sequence length="429" mass="47257">MPPATLPAPPPPDHLFGDWDGFRSRLAKEGITYTLNYTTETAGVVAGGLRRGATYADQKGLSIDMDWQTLAGVDGFKTHAIFVSRYGANVSRSFVGDTVIQAQEIYGAGFGQFAKLVWLYGEESLLNDRLKIYFGRFAHGADYAASPLYCSFMTLTICGHPRALTANQGFEDWPLSETGAEIKVRPFDRFYISAGAFQSQPFPTDAESYTQGGYNGFSWTFKGTTGVSVPVEFGYEPLIGSAQMPGHYKIGFNYDSTDYRDNFFDVNNMPLALTGLPGKRDGGRTLFWATADQQVYQNGPYSDDGLYLMAAYAHNDSNTTFFNNFIWAGLIDRGIVPGRPLDQLGFGFTYYDVSPRLTQTERLQADLGVPLAGGARGIQTHGMVYELNYQIHAYQGVLIQPELEYFDRPGGAGNVPNAFLVGLKTNVDF</sequence>
<proteinExistence type="inferred from homology"/>
<protein>
    <submittedName>
        <fullName evidence="3">Carbohydrate porin</fullName>
    </submittedName>
</protein>
<evidence type="ECO:0000256" key="1">
    <source>
        <dbReference type="ARBA" id="ARBA00008769"/>
    </source>
</evidence>
<dbReference type="PANTHER" id="PTHR37944:SF1">
    <property type="entry name" value="PORIN B"/>
    <property type="match status" value="1"/>
</dbReference>
<comment type="similarity">
    <text evidence="1 2">Belongs to the OprB family.</text>
</comment>
<accession>A0AA42CNI2</accession>
<comment type="caution">
    <text evidence="3">The sequence shown here is derived from an EMBL/GenBank/DDBJ whole genome shotgun (WGS) entry which is preliminary data.</text>
</comment>
<gene>
    <name evidence="3" type="ORF">M8523_15560</name>
</gene>
<dbReference type="GO" id="GO:0008643">
    <property type="term" value="P:carbohydrate transport"/>
    <property type="evidence" value="ECO:0007669"/>
    <property type="project" value="InterPro"/>
</dbReference>
<evidence type="ECO:0000256" key="2">
    <source>
        <dbReference type="RuleBase" id="RU363072"/>
    </source>
</evidence>
<dbReference type="InterPro" id="IPR038673">
    <property type="entry name" value="OprB_sf"/>
</dbReference>